<evidence type="ECO:0000313" key="2">
    <source>
        <dbReference type="EMBL" id="XBQ21538.1"/>
    </source>
</evidence>
<dbReference type="InterPro" id="IPR027417">
    <property type="entry name" value="P-loop_NTPase"/>
</dbReference>
<dbReference type="Gene3D" id="3.40.50.300">
    <property type="entry name" value="P-loop containing nucleotide triphosphate hydrolases"/>
    <property type="match status" value="1"/>
</dbReference>
<dbReference type="SUPFAM" id="SSF52540">
    <property type="entry name" value="P-loop containing nucleoside triphosphate hydrolases"/>
    <property type="match status" value="1"/>
</dbReference>
<geneLocation type="plasmid" evidence="2">
    <name>unnaned</name>
</geneLocation>
<evidence type="ECO:0000259" key="1">
    <source>
        <dbReference type="Pfam" id="PF19044"/>
    </source>
</evidence>
<keyword evidence="2" id="KW-0614">Plasmid</keyword>
<organism evidence="2">
    <name type="scientific">Marinobacter sp. MMG032</name>
    <dbReference type="NCBI Taxonomy" id="3158548"/>
    <lineage>
        <taxon>Bacteria</taxon>
        <taxon>Pseudomonadati</taxon>
        <taxon>Pseudomonadota</taxon>
        <taxon>Gammaproteobacteria</taxon>
        <taxon>Pseudomonadales</taxon>
        <taxon>Marinobacteraceae</taxon>
        <taxon>Marinobacter</taxon>
    </lineage>
</organism>
<dbReference type="PANTHER" id="PTHR38467:SF1">
    <property type="entry name" value="CONJUGATIVE TRANSFER: ASSEMBLY"/>
    <property type="match status" value="1"/>
</dbReference>
<feature type="domain" description="TraG P-loop" evidence="1">
    <location>
        <begin position="436"/>
        <end position="780"/>
    </location>
</feature>
<dbReference type="PANTHER" id="PTHR38467">
    <property type="match status" value="1"/>
</dbReference>
<protein>
    <submittedName>
        <fullName evidence="2">TraC family protein</fullName>
    </submittedName>
</protein>
<dbReference type="Pfam" id="PF11130">
    <property type="entry name" value="TraC_F_IV"/>
    <property type="match status" value="1"/>
</dbReference>
<accession>A0AAU7MT24</accession>
<dbReference type="Pfam" id="PF19044">
    <property type="entry name" value="P-loop_TraG"/>
    <property type="match status" value="1"/>
</dbReference>
<dbReference type="Gene3D" id="1.10.8.730">
    <property type="match status" value="1"/>
</dbReference>
<dbReference type="AlphaFoldDB" id="A0AAU7MT24"/>
<dbReference type="InterPro" id="IPR043964">
    <property type="entry name" value="P-loop_TraG"/>
</dbReference>
<dbReference type="InterPro" id="IPR053155">
    <property type="entry name" value="F-pilin_assembly_TraC"/>
</dbReference>
<sequence>MTALEKPVGPLAKMRQILLGDGGGVTHKDLESELVRVKMSDYLPWVSFDQDRQAFQTLDNRHGYIWEITPLTFLGGRDLKQLETFLSIAWPKRTIMQFILYPDHNIDGFLEDYKNTKTRKDPLSQKSVQEYAKFLKEGTKGIKAFHGIPVRNFRGFLCIKTKEPLPDDVISIAEETLQGAHLAPRRWGQGDLVAWARQFFNDPYAPPNGRCDSLIPLRKQIINAETKIEFHGHNGPFELGRRYGRVLTPKVNAKTIDAFTSNTLIGGVMGPSEDNDQITSPFLLSLNIVYEDIKTSIHQKASATMAQKATGSFAKAIQRRTEEFSWALDQLEQERFMTIIPSLVVFGDTEEDTIDNVSRARRIWESKEFQMQEESTLEKPMLIASLPFGLYDIDKNIQLLDRHFYAPQSTVARFLPVQGDFQGASRPVLAFVGRKGQAVGIDVYDKRAHNHNFLIAAGSGAGKSYSLNNICSNYYSAGSLVRVVDIGYSFEKLARTVGGRFMDFGKERVVINPFTSQSKDADDLASDLVATANIIAEMAYSASRQPLHETEWTLIKEAVRWAAETGDVENGIDTVQRYLRRYPEDAVDKPEFSGAIDKAHELAFNLYDFTSKGNFGQYFNGKSTFNIANDDFVVLELEKLNSQKELFNVVIMQVMNSVTQDLYLSDRSQERFILFEEAWQYFSDTSGTGNRLGALIEEGYRRARKYGGSFGIVTQSPLDLLKFGPVGTVIKNNAAFKFFLECEDYKKAVDQGVLDYQGLAVDLLTSIRANKPKYSEIFFETPLGKGVGRLAVDPWNHWVATSSHEDVAAFNALIKQGIPPVEAISKLSGVPI</sequence>
<name>A0AAU7MT24_9GAMM</name>
<dbReference type="KEGG" id="mamm:ABNF92_19705"/>
<gene>
    <name evidence="2" type="ORF">ABNF92_19705</name>
</gene>
<reference evidence="2" key="1">
    <citation type="submission" date="2024-05" db="EMBL/GenBank/DDBJ databases">
        <title>Draft Genome Sequences of Flagellimonas sp. MMG031 and Marinobacter sp. MMG032 Isolated from the dinoflagellate Symbiodinium pilosum.</title>
        <authorList>
            <person name="Shikuma N.J."/>
            <person name="Farrell M.V."/>
        </authorList>
    </citation>
    <scope>NUCLEOTIDE SEQUENCE</scope>
    <source>
        <strain evidence="2">MMG032</strain>
        <plasmid evidence="2">unnaned</plasmid>
    </source>
</reference>
<dbReference type="InterPro" id="IPR025955">
    <property type="entry name" value="TraC/Conjuga_ATPase"/>
</dbReference>
<dbReference type="EMBL" id="CP157803">
    <property type="protein sequence ID" value="XBQ21538.1"/>
    <property type="molecule type" value="Genomic_DNA"/>
</dbReference>
<dbReference type="RefSeq" id="WP_222534953.1">
    <property type="nucleotide sequence ID" value="NZ_CP157803.1"/>
</dbReference>
<proteinExistence type="predicted"/>